<name>A0A9Q3ELG6_9BASI</name>
<gene>
    <name evidence="2" type="ORF">O181_064191</name>
</gene>
<feature type="region of interest" description="Disordered" evidence="1">
    <location>
        <begin position="1"/>
        <end position="41"/>
    </location>
</feature>
<accession>A0A9Q3ELG6</accession>
<proteinExistence type="predicted"/>
<organism evidence="2 3">
    <name type="scientific">Austropuccinia psidii MF-1</name>
    <dbReference type="NCBI Taxonomy" id="1389203"/>
    <lineage>
        <taxon>Eukaryota</taxon>
        <taxon>Fungi</taxon>
        <taxon>Dikarya</taxon>
        <taxon>Basidiomycota</taxon>
        <taxon>Pucciniomycotina</taxon>
        <taxon>Pucciniomycetes</taxon>
        <taxon>Pucciniales</taxon>
        <taxon>Sphaerophragmiaceae</taxon>
        <taxon>Austropuccinia</taxon>
    </lineage>
</organism>
<keyword evidence="3" id="KW-1185">Reference proteome</keyword>
<evidence type="ECO:0000256" key="1">
    <source>
        <dbReference type="SAM" id="MobiDB-lite"/>
    </source>
</evidence>
<reference evidence="2" key="1">
    <citation type="submission" date="2021-03" db="EMBL/GenBank/DDBJ databases">
        <title>Draft genome sequence of rust myrtle Austropuccinia psidii MF-1, a brazilian biotype.</title>
        <authorList>
            <person name="Quecine M.C."/>
            <person name="Pachon D.M.R."/>
            <person name="Bonatelli M.L."/>
            <person name="Correr F.H."/>
            <person name="Franceschini L.M."/>
            <person name="Leite T.F."/>
            <person name="Margarido G.R.A."/>
            <person name="Almeida C.A."/>
            <person name="Ferrarezi J.A."/>
            <person name="Labate C.A."/>
        </authorList>
    </citation>
    <scope>NUCLEOTIDE SEQUENCE</scope>
    <source>
        <strain evidence="2">MF-1</strain>
    </source>
</reference>
<comment type="caution">
    <text evidence="2">The sequence shown here is derived from an EMBL/GenBank/DDBJ whole genome shotgun (WGS) entry which is preliminary data.</text>
</comment>
<sequence length="109" mass="12424">MPWKTSQLGQKLEGIGINPPMDNKTSWKPIPKPNKPHDKAPLKCSKIEKMKEELIKILLQYREAFASDNEPLGAIKGHEVEIMLDVERPYPPLLRRPAYPVSPRAREAS</sequence>
<protein>
    <submittedName>
        <fullName evidence="2">Uncharacterized protein</fullName>
    </submittedName>
</protein>
<dbReference type="EMBL" id="AVOT02031073">
    <property type="protein sequence ID" value="MBW0524476.1"/>
    <property type="molecule type" value="Genomic_DNA"/>
</dbReference>
<evidence type="ECO:0000313" key="2">
    <source>
        <dbReference type="EMBL" id="MBW0524476.1"/>
    </source>
</evidence>
<evidence type="ECO:0000313" key="3">
    <source>
        <dbReference type="Proteomes" id="UP000765509"/>
    </source>
</evidence>
<dbReference type="AlphaFoldDB" id="A0A9Q3ELG6"/>
<dbReference type="Proteomes" id="UP000765509">
    <property type="component" value="Unassembled WGS sequence"/>
</dbReference>